<dbReference type="Pfam" id="PF01925">
    <property type="entry name" value="TauE"/>
    <property type="match status" value="1"/>
</dbReference>
<keyword evidence="5 8" id="KW-0812">Transmembrane</keyword>
<keyword evidence="7 8" id="KW-0472">Membrane</keyword>
<dbReference type="OrthoDB" id="7843147at2"/>
<keyword evidence="3" id="KW-0813">Transport</keyword>
<dbReference type="GO" id="GO:0005886">
    <property type="term" value="C:plasma membrane"/>
    <property type="evidence" value="ECO:0007669"/>
    <property type="project" value="UniProtKB-SubCell"/>
</dbReference>
<dbReference type="PANTHER" id="PTHR30269:SF37">
    <property type="entry name" value="MEMBRANE TRANSPORTER PROTEIN"/>
    <property type="match status" value="1"/>
</dbReference>
<feature type="transmembrane region" description="Helical" evidence="8">
    <location>
        <begin position="12"/>
        <end position="42"/>
    </location>
</feature>
<feature type="transmembrane region" description="Helical" evidence="8">
    <location>
        <begin position="173"/>
        <end position="192"/>
    </location>
</feature>
<evidence type="ECO:0000256" key="4">
    <source>
        <dbReference type="ARBA" id="ARBA00022475"/>
    </source>
</evidence>
<evidence type="ECO:0000313" key="9">
    <source>
        <dbReference type="EMBL" id="CAG36430.1"/>
    </source>
</evidence>
<feature type="transmembrane region" description="Helical" evidence="8">
    <location>
        <begin position="230"/>
        <end position="249"/>
    </location>
</feature>
<evidence type="ECO:0000256" key="8">
    <source>
        <dbReference type="RuleBase" id="RU363041"/>
    </source>
</evidence>
<feature type="transmembrane region" description="Helical" evidence="8">
    <location>
        <begin position="103"/>
        <end position="122"/>
    </location>
</feature>
<dbReference type="STRING" id="177439.DP1701"/>
<keyword evidence="6 8" id="KW-1133">Transmembrane helix</keyword>
<accession>Q6AMJ5</accession>
<evidence type="ECO:0000256" key="6">
    <source>
        <dbReference type="ARBA" id="ARBA00022989"/>
    </source>
</evidence>
<dbReference type="KEGG" id="dps:DP1701"/>
<dbReference type="EMBL" id="CR522870">
    <property type="protein sequence ID" value="CAG36430.1"/>
    <property type="molecule type" value="Genomic_DNA"/>
</dbReference>
<protein>
    <recommendedName>
        <fullName evidence="8">Probable membrane transporter protein</fullName>
    </recommendedName>
</protein>
<sequence>MNGGLMASLVVFFAWMLAGFVNNIAGFGAAMVAMPIIAIWSAVVGESISVAVPSCTLIVLALNVQLAWSHRSYIQWARLKYLVIGGIFGTAVGIKVLPLLSETVLQLSMGIFLILYGGLGLIRREKKQVAISSVWGLLAGILSTILGLAFGFNGPPLAVYVALTRWPQEAVKGILSAAFILSCLIILVGQILTGLQTLTTFLTFLLALPGVLCGGFVGIRVSKRLGERSYRTIIFVGLIFMGLSLLVAAF</sequence>
<dbReference type="AlphaFoldDB" id="Q6AMJ5"/>
<feature type="transmembrane region" description="Helical" evidence="8">
    <location>
        <begin position="79"/>
        <end position="97"/>
    </location>
</feature>
<feature type="transmembrane region" description="Helical" evidence="8">
    <location>
        <begin position="48"/>
        <end position="67"/>
    </location>
</feature>
<evidence type="ECO:0000256" key="3">
    <source>
        <dbReference type="ARBA" id="ARBA00022448"/>
    </source>
</evidence>
<evidence type="ECO:0000313" key="10">
    <source>
        <dbReference type="Proteomes" id="UP000000602"/>
    </source>
</evidence>
<keyword evidence="10" id="KW-1185">Reference proteome</keyword>
<dbReference type="InterPro" id="IPR052017">
    <property type="entry name" value="TSUP"/>
</dbReference>
<comment type="similarity">
    <text evidence="2 8">Belongs to the 4-toluene sulfonate uptake permease (TSUP) (TC 2.A.102) family.</text>
</comment>
<dbReference type="InterPro" id="IPR002781">
    <property type="entry name" value="TM_pro_TauE-like"/>
</dbReference>
<proteinExistence type="inferred from homology"/>
<gene>
    <name evidence="9" type="ordered locus">DP1701</name>
</gene>
<evidence type="ECO:0000256" key="5">
    <source>
        <dbReference type="ARBA" id="ARBA00022692"/>
    </source>
</evidence>
<feature type="transmembrane region" description="Helical" evidence="8">
    <location>
        <begin position="199"/>
        <end position="218"/>
    </location>
</feature>
<evidence type="ECO:0000256" key="7">
    <source>
        <dbReference type="ARBA" id="ARBA00023136"/>
    </source>
</evidence>
<feature type="transmembrane region" description="Helical" evidence="8">
    <location>
        <begin position="134"/>
        <end position="153"/>
    </location>
</feature>
<evidence type="ECO:0000256" key="1">
    <source>
        <dbReference type="ARBA" id="ARBA00004651"/>
    </source>
</evidence>
<dbReference type="Proteomes" id="UP000000602">
    <property type="component" value="Chromosome"/>
</dbReference>
<reference evidence="10" key="1">
    <citation type="journal article" date="2004" name="Environ. Microbiol.">
        <title>The genome of Desulfotalea psychrophila, a sulfate-reducing bacterium from permanently cold Arctic sediments.</title>
        <authorList>
            <person name="Rabus R."/>
            <person name="Ruepp A."/>
            <person name="Frickey T."/>
            <person name="Rattei T."/>
            <person name="Fartmann B."/>
            <person name="Stark M."/>
            <person name="Bauer M."/>
            <person name="Zibat A."/>
            <person name="Lombardot T."/>
            <person name="Becker I."/>
            <person name="Amann J."/>
            <person name="Gellner K."/>
            <person name="Teeling H."/>
            <person name="Leuschner W.D."/>
            <person name="Gloeckner F.-O."/>
            <person name="Lupas A.N."/>
            <person name="Amann R."/>
            <person name="Klenk H.-P."/>
        </authorList>
    </citation>
    <scope>NUCLEOTIDE SEQUENCE [LARGE SCALE GENOMIC DNA]</scope>
    <source>
        <strain evidence="10">DSM 12343 / LSv54</strain>
    </source>
</reference>
<name>Q6AMJ5_DESPS</name>
<dbReference type="HOGENOM" id="CLU_054750_5_5_7"/>
<keyword evidence="4 8" id="KW-1003">Cell membrane</keyword>
<dbReference type="PANTHER" id="PTHR30269">
    <property type="entry name" value="TRANSMEMBRANE PROTEIN YFCA"/>
    <property type="match status" value="1"/>
</dbReference>
<comment type="subcellular location">
    <subcellularLocation>
        <location evidence="1 8">Cell membrane</location>
        <topology evidence="1 8">Multi-pass membrane protein</topology>
    </subcellularLocation>
</comment>
<dbReference type="eggNOG" id="COG0730">
    <property type="taxonomic scope" value="Bacteria"/>
</dbReference>
<evidence type="ECO:0000256" key="2">
    <source>
        <dbReference type="ARBA" id="ARBA00009142"/>
    </source>
</evidence>
<organism evidence="9 10">
    <name type="scientific">Desulfotalea psychrophila (strain LSv54 / DSM 12343)</name>
    <dbReference type="NCBI Taxonomy" id="177439"/>
    <lineage>
        <taxon>Bacteria</taxon>
        <taxon>Pseudomonadati</taxon>
        <taxon>Thermodesulfobacteriota</taxon>
        <taxon>Desulfobulbia</taxon>
        <taxon>Desulfobulbales</taxon>
        <taxon>Desulfocapsaceae</taxon>
        <taxon>Desulfotalea</taxon>
    </lineage>
</organism>